<keyword evidence="9" id="KW-0342">GTP-binding</keyword>
<keyword evidence="11" id="KW-0456">Lyase</keyword>
<dbReference type="PANTHER" id="PTHR22960">
    <property type="entry name" value="MOLYBDOPTERIN COFACTOR SYNTHESIS PROTEIN A"/>
    <property type="match status" value="1"/>
</dbReference>
<evidence type="ECO:0000256" key="4">
    <source>
        <dbReference type="ARBA" id="ARBA00022691"/>
    </source>
</evidence>
<comment type="catalytic activity">
    <reaction evidence="12">
        <text>GTP + AH2 + S-adenosyl-L-methionine = (8S)-3',8-cyclo-7,8-dihydroguanosine 5'-triphosphate + 5'-deoxyadenosine + L-methionine + A + H(+)</text>
        <dbReference type="Rhea" id="RHEA:49576"/>
        <dbReference type="ChEBI" id="CHEBI:13193"/>
        <dbReference type="ChEBI" id="CHEBI:15378"/>
        <dbReference type="ChEBI" id="CHEBI:17319"/>
        <dbReference type="ChEBI" id="CHEBI:17499"/>
        <dbReference type="ChEBI" id="CHEBI:37565"/>
        <dbReference type="ChEBI" id="CHEBI:57844"/>
        <dbReference type="ChEBI" id="CHEBI:59789"/>
        <dbReference type="ChEBI" id="CHEBI:131766"/>
        <dbReference type="EC" id="4.1.99.22"/>
    </reaction>
</comment>
<dbReference type="InterPro" id="IPR006638">
    <property type="entry name" value="Elp3/MiaA/NifB-like_rSAM"/>
</dbReference>
<keyword evidence="10" id="KW-0501">Molybdenum cofactor biosynthesis</keyword>
<dbReference type="GO" id="GO:0051539">
    <property type="term" value="F:4 iron, 4 sulfur cluster binding"/>
    <property type="evidence" value="ECO:0007669"/>
    <property type="project" value="UniProtKB-KW"/>
</dbReference>
<dbReference type="GO" id="GO:0006777">
    <property type="term" value="P:Mo-molybdopterin cofactor biosynthetic process"/>
    <property type="evidence" value="ECO:0007669"/>
    <property type="project" value="UniProtKB-KW"/>
</dbReference>
<evidence type="ECO:0000256" key="1">
    <source>
        <dbReference type="ARBA" id="ARBA00001966"/>
    </source>
</evidence>
<evidence type="ECO:0000256" key="5">
    <source>
        <dbReference type="ARBA" id="ARBA00022723"/>
    </source>
</evidence>
<evidence type="ECO:0000256" key="6">
    <source>
        <dbReference type="ARBA" id="ARBA00022741"/>
    </source>
</evidence>
<keyword evidence="4" id="KW-0949">S-adenosyl-L-methionine</keyword>
<dbReference type="GO" id="GO:0005525">
    <property type="term" value="F:GTP binding"/>
    <property type="evidence" value="ECO:0007669"/>
    <property type="project" value="UniProtKB-KW"/>
</dbReference>
<dbReference type="InterPro" id="IPR013785">
    <property type="entry name" value="Aldolase_TIM"/>
</dbReference>
<keyword evidence="7" id="KW-0408">Iron</keyword>
<dbReference type="CDD" id="cd01335">
    <property type="entry name" value="Radical_SAM"/>
    <property type="match status" value="1"/>
</dbReference>
<evidence type="ECO:0000256" key="8">
    <source>
        <dbReference type="ARBA" id="ARBA00023014"/>
    </source>
</evidence>
<comment type="cofactor">
    <cofactor evidence="1">
        <name>[4Fe-4S] cluster</name>
        <dbReference type="ChEBI" id="CHEBI:49883"/>
    </cofactor>
</comment>
<dbReference type="Gene3D" id="3.20.20.70">
    <property type="entry name" value="Aldolase class I"/>
    <property type="match status" value="1"/>
</dbReference>
<reference evidence="14 15" key="1">
    <citation type="submission" date="2013-07" db="EMBL/GenBank/DDBJ databases">
        <authorList>
            <person name="Weinstock G."/>
            <person name="Sodergren E."/>
            <person name="Wylie T."/>
            <person name="Fulton L."/>
            <person name="Fulton R."/>
            <person name="Fronick C."/>
            <person name="O'Laughlin M."/>
            <person name="Godfrey J."/>
            <person name="Miner T."/>
            <person name="Herter B."/>
            <person name="Appelbaum E."/>
            <person name="Cordes M."/>
            <person name="Lek S."/>
            <person name="Wollam A."/>
            <person name="Pepin K.H."/>
            <person name="Palsikar V.B."/>
            <person name="Mitreva M."/>
            <person name="Wilson R.K."/>
        </authorList>
    </citation>
    <scope>NUCLEOTIDE SEQUENCE [LARGE SCALE GENOMIC DNA]</scope>
    <source>
        <strain evidence="14 15">ATCC 14940</strain>
    </source>
</reference>
<dbReference type="GO" id="GO:0046872">
    <property type="term" value="F:metal ion binding"/>
    <property type="evidence" value="ECO:0007669"/>
    <property type="project" value="UniProtKB-KW"/>
</dbReference>
<protein>
    <recommendedName>
        <fullName evidence="2">GTP 3',8-cyclase</fullName>
        <ecNumber evidence="2">4.1.99.22</ecNumber>
    </recommendedName>
</protein>
<evidence type="ECO:0000256" key="11">
    <source>
        <dbReference type="ARBA" id="ARBA00023239"/>
    </source>
</evidence>
<dbReference type="SFLD" id="SFLDS00029">
    <property type="entry name" value="Radical_SAM"/>
    <property type="match status" value="1"/>
</dbReference>
<sequence>MCLKDPYGRIIDYLRVSVTDRCNLNCAYCRPENSPFLSRKALLTSEEILAFCREAAILGIRHIKITGGEPLLRTDCCSVVEKLKKTPGIETVTLTTNGLLLSEHLGRLKEAGIDGINISMDTPDRACYAALTGSDRLPQLLDSIRSTAGLGIPMKINCVIMDGLVPVTDYLALAEMARSFPADVRFIEAMPFGSTPMPALNHLDILKLLSSRYPDIKPEESERGFGPAVYYRIPGFTGCIGFISAVHGSFCKSCNRIRLTADGFLKGCLGFESNICIKPHFRQAGYKDALQKAILRTVSQKPPCHCFGGKQSGAEHKSMSKIGG</sequence>
<gene>
    <name evidence="14" type="ORF">CLOSYM_01520</name>
</gene>
<dbReference type="InterPro" id="IPR013483">
    <property type="entry name" value="MoaA"/>
</dbReference>
<dbReference type="SUPFAM" id="SSF102114">
    <property type="entry name" value="Radical SAM enzymes"/>
    <property type="match status" value="1"/>
</dbReference>
<keyword evidence="5" id="KW-0479">Metal-binding</keyword>
<dbReference type="InterPro" id="IPR007197">
    <property type="entry name" value="rSAM"/>
</dbReference>
<dbReference type="Pfam" id="PF04055">
    <property type="entry name" value="Radical_SAM"/>
    <property type="match status" value="1"/>
</dbReference>
<dbReference type="Proteomes" id="UP000016491">
    <property type="component" value="Unassembled WGS sequence"/>
</dbReference>
<evidence type="ECO:0000313" key="15">
    <source>
        <dbReference type="Proteomes" id="UP000016491"/>
    </source>
</evidence>
<comment type="caution">
    <text evidence="14">The sequence shown here is derived from an EMBL/GenBank/DDBJ whole genome shotgun (WGS) entry which is preliminary data.</text>
</comment>
<keyword evidence="6" id="KW-0547">Nucleotide-binding</keyword>
<keyword evidence="8" id="KW-0411">Iron-sulfur</keyword>
<dbReference type="InterPro" id="IPR050105">
    <property type="entry name" value="MoCo_biosynth_MoaA/MoaC"/>
</dbReference>
<evidence type="ECO:0000256" key="9">
    <source>
        <dbReference type="ARBA" id="ARBA00023134"/>
    </source>
</evidence>
<evidence type="ECO:0000256" key="2">
    <source>
        <dbReference type="ARBA" id="ARBA00012167"/>
    </source>
</evidence>
<proteinExistence type="predicted"/>
<dbReference type="RefSeq" id="WP_021642432.1">
    <property type="nucleotide sequence ID" value="NZ_KE992932.1"/>
</dbReference>
<dbReference type="SFLD" id="SFLDG01383">
    <property type="entry name" value="cyclic_pyranopterin_phosphate"/>
    <property type="match status" value="1"/>
</dbReference>
<dbReference type="SMART" id="SM00729">
    <property type="entry name" value="Elp3"/>
    <property type="match status" value="1"/>
</dbReference>
<feature type="domain" description="Radical SAM core" evidence="13">
    <location>
        <begin position="6"/>
        <end position="228"/>
    </location>
</feature>
<keyword evidence="3" id="KW-0004">4Fe-4S</keyword>
<evidence type="ECO:0000256" key="12">
    <source>
        <dbReference type="ARBA" id="ARBA00048697"/>
    </source>
</evidence>
<name>A0ABC9U0A5_CLOSY</name>
<dbReference type="SFLD" id="SFLDG01386">
    <property type="entry name" value="main_SPASM_domain-containing"/>
    <property type="match status" value="1"/>
</dbReference>
<dbReference type="CDD" id="cd21117">
    <property type="entry name" value="Twitch_MoaA"/>
    <property type="match status" value="1"/>
</dbReference>
<dbReference type="GO" id="GO:0061798">
    <property type="term" value="F:GTP 3',8'-cyclase activity"/>
    <property type="evidence" value="ECO:0007669"/>
    <property type="project" value="UniProtKB-EC"/>
</dbReference>
<organism evidence="14 15">
    <name type="scientific">[Clostridium] symbiosum ATCC 14940</name>
    <dbReference type="NCBI Taxonomy" id="411472"/>
    <lineage>
        <taxon>Bacteria</taxon>
        <taxon>Bacillati</taxon>
        <taxon>Bacillota</taxon>
        <taxon>Clostridia</taxon>
        <taxon>Lachnospirales</taxon>
        <taxon>Lachnospiraceae</taxon>
        <taxon>Otoolea</taxon>
    </lineage>
</organism>
<dbReference type="PANTHER" id="PTHR22960:SF0">
    <property type="entry name" value="MOLYBDENUM COFACTOR BIOSYNTHESIS PROTEIN 1"/>
    <property type="match status" value="1"/>
</dbReference>
<evidence type="ECO:0000259" key="13">
    <source>
        <dbReference type="PROSITE" id="PS51918"/>
    </source>
</evidence>
<evidence type="ECO:0000256" key="7">
    <source>
        <dbReference type="ARBA" id="ARBA00023004"/>
    </source>
</evidence>
<dbReference type="InterPro" id="IPR010505">
    <property type="entry name" value="MoaA_twitch"/>
</dbReference>
<evidence type="ECO:0000313" key="14">
    <source>
        <dbReference type="EMBL" id="ERI78401.1"/>
    </source>
</evidence>
<dbReference type="SFLD" id="SFLDG01067">
    <property type="entry name" value="SPASM/twitch_domain_containing"/>
    <property type="match status" value="1"/>
</dbReference>
<dbReference type="PROSITE" id="PS01305">
    <property type="entry name" value="MOAA_NIFB_PQQE"/>
    <property type="match status" value="1"/>
</dbReference>
<dbReference type="EMBL" id="AWSU01000121">
    <property type="protein sequence ID" value="ERI78401.1"/>
    <property type="molecule type" value="Genomic_DNA"/>
</dbReference>
<dbReference type="EC" id="4.1.99.22" evidence="2"/>
<dbReference type="Pfam" id="PF06463">
    <property type="entry name" value="Mob_synth_C"/>
    <property type="match status" value="1"/>
</dbReference>
<dbReference type="NCBIfam" id="TIGR02666">
    <property type="entry name" value="moaA"/>
    <property type="match status" value="1"/>
</dbReference>
<dbReference type="InterPro" id="IPR058240">
    <property type="entry name" value="rSAM_sf"/>
</dbReference>
<dbReference type="PROSITE" id="PS51918">
    <property type="entry name" value="RADICAL_SAM"/>
    <property type="match status" value="1"/>
</dbReference>
<evidence type="ECO:0000256" key="10">
    <source>
        <dbReference type="ARBA" id="ARBA00023150"/>
    </source>
</evidence>
<dbReference type="InterPro" id="IPR040064">
    <property type="entry name" value="MoaA-like"/>
</dbReference>
<evidence type="ECO:0000256" key="3">
    <source>
        <dbReference type="ARBA" id="ARBA00022485"/>
    </source>
</evidence>
<accession>A0ABC9U0A5</accession>
<dbReference type="AlphaFoldDB" id="A0ABC9U0A5"/>
<dbReference type="InterPro" id="IPR000385">
    <property type="entry name" value="MoaA_NifB_PqqE_Fe-S-bd_CS"/>
</dbReference>